<dbReference type="PANTHER" id="PTHR43792">
    <property type="entry name" value="GNAT FAMILY, PUTATIVE (AFU_ORTHOLOGUE AFUA_3G00765)-RELATED-RELATED"/>
    <property type="match status" value="1"/>
</dbReference>
<evidence type="ECO:0000313" key="2">
    <source>
        <dbReference type="EMBL" id="GAA2886763.1"/>
    </source>
</evidence>
<dbReference type="EMBL" id="BAAAVI010000040">
    <property type="protein sequence ID" value="GAA2886763.1"/>
    <property type="molecule type" value="Genomic_DNA"/>
</dbReference>
<dbReference type="Gene3D" id="3.40.630.30">
    <property type="match status" value="1"/>
</dbReference>
<gene>
    <name evidence="2" type="ORF">GCM10010517_50550</name>
</gene>
<comment type="caution">
    <text evidence="2">The sequence shown here is derived from an EMBL/GenBank/DDBJ whole genome shotgun (WGS) entry which is preliminary data.</text>
</comment>
<evidence type="ECO:0000259" key="1">
    <source>
        <dbReference type="PROSITE" id="PS51186"/>
    </source>
</evidence>
<dbReference type="PANTHER" id="PTHR43792:SF1">
    <property type="entry name" value="N-ACETYLTRANSFERASE DOMAIN-CONTAINING PROTEIN"/>
    <property type="match status" value="1"/>
</dbReference>
<evidence type="ECO:0000313" key="3">
    <source>
        <dbReference type="Proteomes" id="UP001500831"/>
    </source>
</evidence>
<accession>A0ABN3W2Z3</accession>
<dbReference type="InterPro" id="IPR016181">
    <property type="entry name" value="Acyl_CoA_acyltransferase"/>
</dbReference>
<dbReference type="Proteomes" id="UP001500831">
    <property type="component" value="Unassembled WGS sequence"/>
</dbReference>
<dbReference type="PROSITE" id="PS51186">
    <property type="entry name" value="GNAT"/>
    <property type="match status" value="1"/>
</dbReference>
<sequence length="205" mass="23207">MRVFLETDRLVLRRVTEADVDNLVELDGDPEVTRYLTGGGPTPREVVRDEVIPGWLPFYERYEGYGYWVAVEKTSGEFLGWFLFRPNPEGRRSDGTPREGVELGYRLRRAAWGKGYATEGSRALIRKGFTELGVERVYAETMTVNTASRRVMEKAGLRYVRTFHDDWPELIPGAEHGEVEYALTKTEWEAGPAAMAGYGYEGSPG</sequence>
<proteinExistence type="predicted"/>
<feature type="domain" description="N-acetyltransferase" evidence="1">
    <location>
        <begin position="10"/>
        <end position="186"/>
    </location>
</feature>
<dbReference type="InterPro" id="IPR000182">
    <property type="entry name" value="GNAT_dom"/>
</dbReference>
<protein>
    <submittedName>
        <fullName evidence="2">GNAT family N-acetyltransferase</fullName>
    </submittedName>
</protein>
<dbReference type="Pfam" id="PF13302">
    <property type="entry name" value="Acetyltransf_3"/>
    <property type="match status" value="1"/>
</dbReference>
<reference evidence="2 3" key="1">
    <citation type="journal article" date="2019" name="Int. J. Syst. Evol. Microbiol.">
        <title>The Global Catalogue of Microorganisms (GCM) 10K type strain sequencing project: providing services to taxonomists for standard genome sequencing and annotation.</title>
        <authorList>
            <consortium name="The Broad Institute Genomics Platform"/>
            <consortium name="The Broad Institute Genome Sequencing Center for Infectious Disease"/>
            <person name="Wu L."/>
            <person name="Ma J."/>
        </authorList>
    </citation>
    <scope>NUCLEOTIDE SEQUENCE [LARGE SCALE GENOMIC DNA]</scope>
    <source>
        <strain evidence="2 3">JCM 6242</strain>
    </source>
</reference>
<keyword evidence="3" id="KW-1185">Reference proteome</keyword>
<name>A0ABN3W2Z3_9ACTN</name>
<dbReference type="InterPro" id="IPR051531">
    <property type="entry name" value="N-acetyltransferase"/>
</dbReference>
<dbReference type="SUPFAM" id="SSF55729">
    <property type="entry name" value="Acyl-CoA N-acyltransferases (Nat)"/>
    <property type="match status" value="1"/>
</dbReference>
<organism evidence="2 3">
    <name type="scientific">Streptosporangium fragile</name>
    <dbReference type="NCBI Taxonomy" id="46186"/>
    <lineage>
        <taxon>Bacteria</taxon>
        <taxon>Bacillati</taxon>
        <taxon>Actinomycetota</taxon>
        <taxon>Actinomycetes</taxon>
        <taxon>Streptosporangiales</taxon>
        <taxon>Streptosporangiaceae</taxon>
        <taxon>Streptosporangium</taxon>
    </lineage>
</organism>